<proteinExistence type="predicted"/>
<accession>A0ACC2Z193</accession>
<name>A0ACC2Z193_9PEZI</name>
<sequence>MAPKNKGENTKKVAGNAKKLKPQRRSKRRQTNEAAAAKQAEAARKKAEKDALLKAEEAALPSKPKGAGTKTAQKKTKGIDSAFASLDTDTTSSTRSSSALNATNIDDALDALNIASGAQDKIDRHPERRFKAAYTAYEERRLEEMKDEKGLRRQQKIEQIRKEFEKSPENPFNQVAGRFDSTKDELREIAEREKERTEARLAGA</sequence>
<dbReference type="EMBL" id="JAPDRP010000016">
    <property type="protein sequence ID" value="KAJ9640992.1"/>
    <property type="molecule type" value="Genomic_DNA"/>
</dbReference>
<evidence type="ECO:0000313" key="2">
    <source>
        <dbReference type="Proteomes" id="UP001172680"/>
    </source>
</evidence>
<gene>
    <name evidence="1" type="ORF">H2199_005660</name>
</gene>
<keyword evidence="2" id="KW-1185">Reference proteome</keyword>
<protein>
    <submittedName>
        <fullName evidence="1">Uncharacterized protein</fullName>
    </submittedName>
</protein>
<comment type="caution">
    <text evidence="1">The sequence shown here is derived from an EMBL/GenBank/DDBJ whole genome shotgun (WGS) entry which is preliminary data.</text>
</comment>
<dbReference type="Proteomes" id="UP001172680">
    <property type="component" value="Unassembled WGS sequence"/>
</dbReference>
<reference evidence="1" key="1">
    <citation type="submission" date="2022-10" db="EMBL/GenBank/DDBJ databases">
        <title>Culturing micro-colonial fungi from biological soil crusts in the Mojave desert and describing Neophaeococcomyces mojavensis, and introducing the new genera and species Taxawa tesnikishii.</title>
        <authorList>
            <person name="Kurbessoian T."/>
            <person name="Stajich J.E."/>
        </authorList>
    </citation>
    <scope>NUCLEOTIDE SEQUENCE</scope>
    <source>
        <strain evidence="1">JES_115</strain>
    </source>
</reference>
<evidence type="ECO:0000313" key="1">
    <source>
        <dbReference type="EMBL" id="KAJ9640992.1"/>
    </source>
</evidence>
<organism evidence="1 2">
    <name type="scientific">Coniosporium tulheliwenetii</name>
    <dbReference type="NCBI Taxonomy" id="3383036"/>
    <lineage>
        <taxon>Eukaryota</taxon>
        <taxon>Fungi</taxon>
        <taxon>Dikarya</taxon>
        <taxon>Ascomycota</taxon>
        <taxon>Pezizomycotina</taxon>
        <taxon>Dothideomycetes</taxon>
        <taxon>Dothideomycetes incertae sedis</taxon>
        <taxon>Coniosporium</taxon>
    </lineage>
</organism>